<evidence type="ECO:0000313" key="2">
    <source>
        <dbReference type="Proteomes" id="UP000249396"/>
    </source>
</evidence>
<gene>
    <name evidence="1" type="ORF">DM484_23085</name>
</gene>
<sequence length="90" mass="10209">MQTLGQRIKECLGVDFGLLGSFREGFDQFFFVRMRVSIGLDFIGICQMATMFCWGDVTENESNATASKQSLVFDNAFNFPYFIALNLMPL</sequence>
<dbReference type="Proteomes" id="UP000249396">
    <property type="component" value="Unassembled WGS sequence"/>
</dbReference>
<name>A0A2W4QSR3_9GAMM</name>
<organism evidence="1 2">
    <name type="scientific">Candidatus Methylumidiphilus alinenensis</name>
    <dbReference type="NCBI Taxonomy" id="2202197"/>
    <lineage>
        <taxon>Bacteria</taxon>
        <taxon>Pseudomonadati</taxon>
        <taxon>Pseudomonadota</taxon>
        <taxon>Gammaproteobacteria</taxon>
        <taxon>Methylococcales</taxon>
        <taxon>Candidatus Methylumidiphilus</taxon>
    </lineage>
</organism>
<dbReference type="AlphaFoldDB" id="A0A2W4QSR3"/>
<accession>A0A2W4QSR3</accession>
<dbReference type="EMBL" id="QJPH01000463">
    <property type="protein sequence ID" value="PZN73229.1"/>
    <property type="molecule type" value="Genomic_DNA"/>
</dbReference>
<protein>
    <submittedName>
        <fullName evidence="1">Uncharacterized protein</fullName>
    </submittedName>
</protein>
<proteinExistence type="predicted"/>
<reference evidence="1 2" key="1">
    <citation type="journal article" date="2018" name="Aquat. Microb. Ecol.">
        <title>Gammaproteobacterial methanotrophs dominate.</title>
        <authorList>
            <person name="Rissanen A.J."/>
            <person name="Saarenheimo J."/>
            <person name="Tiirola M."/>
            <person name="Peura S."/>
            <person name="Aalto S.L."/>
            <person name="Karvinen A."/>
            <person name="Nykanen H."/>
        </authorList>
    </citation>
    <scope>NUCLEOTIDE SEQUENCE [LARGE SCALE GENOMIC DNA]</scope>
    <source>
        <strain evidence="1">AMbin10</strain>
    </source>
</reference>
<comment type="caution">
    <text evidence="1">The sequence shown here is derived from an EMBL/GenBank/DDBJ whole genome shotgun (WGS) entry which is preliminary data.</text>
</comment>
<evidence type="ECO:0000313" key="1">
    <source>
        <dbReference type="EMBL" id="PZN73229.1"/>
    </source>
</evidence>